<feature type="signal peptide" evidence="14">
    <location>
        <begin position="1"/>
        <end position="21"/>
    </location>
</feature>
<accession>A0A9P0D2Q3</accession>
<evidence type="ECO:0000256" key="13">
    <source>
        <dbReference type="SAM" id="Phobius"/>
    </source>
</evidence>
<dbReference type="InterPro" id="IPR017241">
    <property type="entry name" value="Toll-like_receptor"/>
</dbReference>
<proteinExistence type="inferred from homology"/>
<dbReference type="SUPFAM" id="SSF52200">
    <property type="entry name" value="Toll/Interleukin receptor TIR domain"/>
    <property type="match status" value="1"/>
</dbReference>
<feature type="chain" id="PRO_5040199104" description="TIR domain-containing protein" evidence="14">
    <location>
        <begin position="22"/>
        <end position="859"/>
    </location>
</feature>
<keyword evidence="11" id="KW-0675">Receptor</keyword>
<keyword evidence="7" id="KW-0677">Repeat</keyword>
<keyword evidence="5 13" id="KW-0812">Transmembrane</keyword>
<dbReference type="Gene3D" id="3.40.50.10140">
    <property type="entry name" value="Toll/interleukin-1 receptor homology (TIR) domain"/>
    <property type="match status" value="1"/>
</dbReference>
<sequence length="859" mass="99530">MLIPSIITAVCLCLIANFSHQFNPDDDYYDPPKYNDDVLHPAPIILGEDDSGCICREVPNLHTLCFGRSKCDKLPINIKISTKVLSIVNTHIPEIQQGDLDELNFLIDLKIEGNYNMTRISPGVFENFTKLENLSISFNPNLKTLHEDTFVGLDNLKQLFLTKNGFTNLYDITLSLTPITLPKLLKLSLNENKFVNIFENDFAPMADSSLEELDLILCRLEYLHPNCLIPLNNLQGLRIGENLFNASTISRVLKKVVNNKIPLKLLNLYSAGFRGNLPKKLLEVISVSNISHLNLAKNQFEIIPSGAFPAMPNLRTLDLKEGLISDIADDAFVKLTNLESLILSENVFSSLPKGALLKQLKKLDFQQNSGTNTKASYFEMNKGVFSNMTNLEHLNLNSNNLVHLFRGSFEGLINLKELFLSKCTIYHIESKTFTYVRNLTFLNLENNYFFLNYPSGLSEDIFDGLEKLEVLLLGENKIEYLSKKGNPFWKLKSLKTLGLEGNRITSLDPKQFFYSTQLEYLDLSYNLFKSWQERIFTENFHLRILLLDHNKLTYFTPSMLEDFSNLTRLTLAYNSLNCDCLSYQYFKEYADEHDEDKIVKILKSADSTCLTPYMYSNHVVYNAVDYFKHVENGFISCDIDQRIIILLPLILLVLLFITLAMLLFYYRWHLKYWMFLARLHLSRNRKIEKKPDNPKCNFEYDAFVSYSAEDRNFVVRLVAMLENHEPFLKLCVYERDFHAGKFISDCVLKCIAKSRKTVLVISDNYAKSQWCRWESSIAEHHRLFFEKEDGEYVDDALVLVKLGPVNKRHMTPMLRYLLKTRIYLEWNADEKKQKVFWKKLRSTLAPSQTEEFLSEITHM</sequence>
<name>A0A9P0D2Q3_9CUCU</name>
<evidence type="ECO:0000256" key="5">
    <source>
        <dbReference type="ARBA" id="ARBA00022692"/>
    </source>
</evidence>
<dbReference type="InterPro" id="IPR035897">
    <property type="entry name" value="Toll_tir_struct_dom_sf"/>
</dbReference>
<dbReference type="InterPro" id="IPR003591">
    <property type="entry name" value="Leu-rich_rpt_typical-subtyp"/>
</dbReference>
<evidence type="ECO:0000256" key="9">
    <source>
        <dbReference type="ARBA" id="ARBA00022989"/>
    </source>
</evidence>
<dbReference type="GO" id="GO:0002224">
    <property type="term" value="P:toll-like receptor signaling pathway"/>
    <property type="evidence" value="ECO:0007669"/>
    <property type="project" value="InterPro"/>
</dbReference>
<dbReference type="SUPFAM" id="SSF52058">
    <property type="entry name" value="L domain-like"/>
    <property type="match status" value="2"/>
</dbReference>
<evidence type="ECO:0000313" key="16">
    <source>
        <dbReference type="EMBL" id="CAH1112845.1"/>
    </source>
</evidence>
<evidence type="ECO:0000256" key="8">
    <source>
        <dbReference type="ARBA" id="ARBA00022859"/>
    </source>
</evidence>
<dbReference type="SMART" id="SM00369">
    <property type="entry name" value="LRR_TYP"/>
    <property type="match status" value="13"/>
</dbReference>
<gene>
    <name evidence="16" type="ORF">PSYICH_LOCUS13636</name>
</gene>
<keyword evidence="6 14" id="KW-0732">Signal</keyword>
<dbReference type="Pfam" id="PF01582">
    <property type="entry name" value="TIR"/>
    <property type="match status" value="1"/>
</dbReference>
<dbReference type="Pfam" id="PF13855">
    <property type="entry name" value="LRR_8"/>
    <property type="match status" value="4"/>
</dbReference>
<feature type="transmembrane region" description="Helical" evidence="13">
    <location>
        <begin position="643"/>
        <end position="666"/>
    </location>
</feature>
<organism evidence="16 17">
    <name type="scientific">Psylliodes chrysocephalus</name>
    <dbReference type="NCBI Taxonomy" id="3402493"/>
    <lineage>
        <taxon>Eukaryota</taxon>
        <taxon>Metazoa</taxon>
        <taxon>Ecdysozoa</taxon>
        <taxon>Arthropoda</taxon>
        <taxon>Hexapoda</taxon>
        <taxon>Insecta</taxon>
        <taxon>Pterygota</taxon>
        <taxon>Neoptera</taxon>
        <taxon>Endopterygota</taxon>
        <taxon>Coleoptera</taxon>
        <taxon>Polyphaga</taxon>
        <taxon>Cucujiformia</taxon>
        <taxon>Chrysomeloidea</taxon>
        <taxon>Chrysomelidae</taxon>
        <taxon>Galerucinae</taxon>
        <taxon>Alticini</taxon>
        <taxon>Psylliodes</taxon>
    </lineage>
</organism>
<dbReference type="PIRSF" id="PIRSF037595">
    <property type="entry name" value="Toll-like_receptor"/>
    <property type="match status" value="1"/>
</dbReference>
<comment type="subcellular location">
    <subcellularLocation>
        <location evidence="1">Membrane</location>
        <topology evidence="1">Single-pass type I membrane protein</topology>
    </subcellularLocation>
</comment>
<dbReference type="EMBL" id="OV651819">
    <property type="protein sequence ID" value="CAH1112845.1"/>
    <property type="molecule type" value="Genomic_DNA"/>
</dbReference>
<dbReference type="PROSITE" id="PS50104">
    <property type="entry name" value="TIR"/>
    <property type="match status" value="1"/>
</dbReference>
<feature type="domain" description="TIR" evidence="15">
    <location>
        <begin position="698"/>
        <end position="844"/>
    </location>
</feature>
<protein>
    <recommendedName>
        <fullName evidence="15">TIR domain-containing protein</fullName>
    </recommendedName>
</protein>
<evidence type="ECO:0000256" key="1">
    <source>
        <dbReference type="ARBA" id="ARBA00004479"/>
    </source>
</evidence>
<evidence type="ECO:0000256" key="3">
    <source>
        <dbReference type="ARBA" id="ARBA00022588"/>
    </source>
</evidence>
<reference evidence="16" key="1">
    <citation type="submission" date="2022-01" db="EMBL/GenBank/DDBJ databases">
        <authorList>
            <person name="King R."/>
        </authorList>
    </citation>
    <scope>NUCLEOTIDE SEQUENCE</scope>
</reference>
<evidence type="ECO:0000256" key="11">
    <source>
        <dbReference type="ARBA" id="ARBA00023170"/>
    </source>
</evidence>
<comment type="similarity">
    <text evidence="2">Belongs to the Toll-like receptor family.</text>
</comment>
<dbReference type="GO" id="GO:0005886">
    <property type="term" value="C:plasma membrane"/>
    <property type="evidence" value="ECO:0007669"/>
    <property type="project" value="TreeGrafter"/>
</dbReference>
<keyword evidence="4" id="KW-0433">Leucine-rich repeat</keyword>
<keyword evidence="8" id="KW-0391">Immunity</keyword>
<dbReference type="OrthoDB" id="6160824at2759"/>
<evidence type="ECO:0000256" key="7">
    <source>
        <dbReference type="ARBA" id="ARBA00022737"/>
    </source>
</evidence>
<dbReference type="SMART" id="SM00255">
    <property type="entry name" value="TIR"/>
    <property type="match status" value="1"/>
</dbReference>
<dbReference type="InterPro" id="IPR032675">
    <property type="entry name" value="LRR_dom_sf"/>
</dbReference>
<evidence type="ECO:0000256" key="12">
    <source>
        <dbReference type="ARBA" id="ARBA00023180"/>
    </source>
</evidence>
<keyword evidence="9 13" id="KW-1133">Transmembrane helix</keyword>
<dbReference type="GO" id="GO:0045087">
    <property type="term" value="P:innate immune response"/>
    <property type="evidence" value="ECO:0007669"/>
    <property type="project" value="UniProtKB-KW"/>
</dbReference>
<dbReference type="InterPro" id="IPR000157">
    <property type="entry name" value="TIR_dom"/>
</dbReference>
<dbReference type="FunFam" id="3.40.50.10140:FF:000001">
    <property type="entry name" value="Toll-like receptor 2"/>
    <property type="match status" value="1"/>
</dbReference>
<keyword evidence="3" id="KW-0399">Innate immunity</keyword>
<evidence type="ECO:0000256" key="14">
    <source>
        <dbReference type="SAM" id="SignalP"/>
    </source>
</evidence>
<dbReference type="PANTHER" id="PTHR24365">
    <property type="entry name" value="TOLL-LIKE RECEPTOR"/>
    <property type="match status" value="1"/>
</dbReference>
<dbReference type="PROSITE" id="PS51450">
    <property type="entry name" value="LRR"/>
    <property type="match status" value="2"/>
</dbReference>
<evidence type="ECO:0000256" key="6">
    <source>
        <dbReference type="ARBA" id="ARBA00022729"/>
    </source>
</evidence>
<dbReference type="Gene3D" id="3.80.10.10">
    <property type="entry name" value="Ribonuclease Inhibitor"/>
    <property type="match status" value="4"/>
</dbReference>
<evidence type="ECO:0000256" key="2">
    <source>
        <dbReference type="ARBA" id="ARBA00009634"/>
    </source>
</evidence>
<dbReference type="GO" id="GO:0004888">
    <property type="term" value="F:transmembrane signaling receptor activity"/>
    <property type="evidence" value="ECO:0007669"/>
    <property type="project" value="InterPro"/>
</dbReference>
<dbReference type="AlphaFoldDB" id="A0A9P0D2Q3"/>
<keyword evidence="17" id="KW-1185">Reference proteome</keyword>
<keyword evidence="12" id="KW-0325">Glycoprotein</keyword>
<keyword evidence="10 13" id="KW-0472">Membrane</keyword>
<dbReference type="Proteomes" id="UP001153636">
    <property type="component" value="Chromosome 7"/>
</dbReference>
<evidence type="ECO:0000313" key="17">
    <source>
        <dbReference type="Proteomes" id="UP001153636"/>
    </source>
</evidence>
<dbReference type="InterPro" id="IPR001611">
    <property type="entry name" value="Leu-rich_rpt"/>
</dbReference>
<evidence type="ECO:0000259" key="15">
    <source>
        <dbReference type="PROSITE" id="PS50104"/>
    </source>
</evidence>
<dbReference type="PANTHER" id="PTHR24365:SF530">
    <property type="entry name" value="MSTPROX-RELATED"/>
    <property type="match status" value="1"/>
</dbReference>
<evidence type="ECO:0000256" key="4">
    <source>
        <dbReference type="ARBA" id="ARBA00022614"/>
    </source>
</evidence>
<evidence type="ECO:0000256" key="10">
    <source>
        <dbReference type="ARBA" id="ARBA00023136"/>
    </source>
</evidence>